<dbReference type="OrthoDB" id="2419613at2759"/>
<keyword evidence="1" id="KW-1133">Transmembrane helix</keyword>
<keyword evidence="1" id="KW-0472">Membrane</keyword>
<accession>A0A814A1E6</accession>
<sequence length="1528" mass="172593">MVIFKKYCRQSWKKSFNLSKLYGALDGVRPQDSSVKHLMSKSHLRFSRPYSHEITLLITIHLHPNASVVICKRNTTFNSVESYFNDNLLPKYIDETNKFIGLSSMYIGVNGSYMTCRFTRDNRNFQHALVKESKNIVSFPIQPSFEDYTTLDNENLRVDFKNCGTITHFTVTAVIGNGVSIDNVWVGMGLNINRKMPGADVVICKRNTTFNSIEHYYNDGLVPKYMNLSNKFESLSSMSISVSENVLTCKFSRDNSNPNPFYKNLNTESLYVISGYGSMNGEEILIHNLIKETKNFVLFPVVPRCQQFTTLDNDGIRIEFINYGEKTDFKVTAKIGNGVDPNNVWLGLGLNHLRIMPNADVVVCKYSATLNSVEHYYNEGLVPKHMNTSNLFVGLSNLFISVIGNDMTCQFTRQNSYPHPHYINMNTEKLYVISGYGSLNGTEILMHNLIKETKNKVDLTSNVQIKPDYELSTLKNDEIVIYFKNCGTVTHFEASAIIENNIDINNFWFGIGLNTNRKMPNANVVVCKRGSNLTTIEHYFNDGLVPKYLNPLNKYEGISSTSITVLNRTINCKFTRDNSNSGPKYLNLNSQKLYLIAGYGPLAGEELLMHQVVKETKNIVEFPINAKCDQFLTLNNEKMIIDYKNYGNNTEFIVSLTIENAIDITSSYLTFELSQFKNESINTKILCINSPENKSMELASNLNSANYIISNNSIGNFSLLKDNSLLDWYILTENKNILTCGFTINNKNLTPNNLSNEKFNVRLGYGGFNSSNVLVNAVEVQTQNPIIFPVVSDDLWKSLIIGDFSLFWVERAVDVVFVFSTKVSSTNNLWTSFAFSYDKIMGDDSVIICQISTYKKSVETYFNHGRYRPNLLDPLEPTFGLSNIKIEINNGELTCAFSRKKYSTEIENYFDSRIDPYILFAKGSTDDNGLINYHAGNRIARQDPIDLRFGSKLTSELPFSSTSTQTTTKIIPNLNECLIGDYGLFWKDEGNYTNFILNFNMSANQLKQPFFITVSLSIDNSIGNDDVIVWKFFNDSFTIQRYFSQENISNLFLLDSNKQSNGLTDYQCVLNSTLNCTFKRLKFNSSIQNYFNLEYGNKYFVLFYSGIIENTTSPILFNVSQIVTSTIAYEFSNSPIFLLNTTITTQTPTTSIQDKTTSTTKPFINNKVNQFKISEYSLEWIDDGEYTNFTFTTILPENSNNFYSSIAFSKDVLMSDDDVIAYVIQPHTPDNTESSSTLVDFQIGYALTEASKTTTEQTTNLQTKILTTDVTTVVSQLSGQFSIGEYTLTWTDGLNYTDFTFKTTLPTSSLTNFYSSFGFSKDKTMGDDDVISCKINGNTRTLERLYNQGYSQPGLLVSNKISYGLSNINIDLTNNILTCSFRRAKADSTIVNYFNLNSGNMYYLIFARGSVDLTDSPFRILFNIVHRTTGLSALILATTAIYLGVCIEKINLGKIGWGLMIGWTIWIVILPVILEILQLVFSSEKNGGGSTALETIKIILFFGHLIVALGFSIALIVVVCIAEPGKFN</sequence>
<gene>
    <name evidence="3" type="ORF">OXX778_LOCUS11675</name>
</gene>
<dbReference type="InterPro" id="IPR005018">
    <property type="entry name" value="DOMON_domain"/>
</dbReference>
<dbReference type="PROSITE" id="PS50836">
    <property type="entry name" value="DOMON"/>
    <property type="match status" value="4"/>
</dbReference>
<proteinExistence type="predicted"/>
<feature type="domain" description="DOMON" evidence="2">
    <location>
        <begin position="1284"/>
        <end position="1409"/>
    </location>
</feature>
<dbReference type="InterPro" id="IPR042789">
    <property type="entry name" value="FRRS1L"/>
</dbReference>
<feature type="transmembrane region" description="Helical" evidence="1">
    <location>
        <begin position="1501"/>
        <end position="1522"/>
    </location>
</feature>
<organism evidence="3 4">
    <name type="scientific">Brachionus calyciflorus</name>
    <dbReference type="NCBI Taxonomy" id="104777"/>
    <lineage>
        <taxon>Eukaryota</taxon>
        <taxon>Metazoa</taxon>
        <taxon>Spiralia</taxon>
        <taxon>Gnathifera</taxon>
        <taxon>Rotifera</taxon>
        <taxon>Eurotatoria</taxon>
        <taxon>Monogononta</taxon>
        <taxon>Pseudotrocha</taxon>
        <taxon>Ploima</taxon>
        <taxon>Brachionidae</taxon>
        <taxon>Brachionus</taxon>
    </lineage>
</organism>
<name>A0A814A1E6_9BILA</name>
<feature type="domain" description="DOMON" evidence="2">
    <location>
        <begin position="477"/>
        <end position="600"/>
    </location>
</feature>
<dbReference type="GO" id="GO:1900449">
    <property type="term" value="P:regulation of glutamate receptor signaling pathway"/>
    <property type="evidence" value="ECO:0007669"/>
    <property type="project" value="InterPro"/>
</dbReference>
<keyword evidence="4" id="KW-1185">Reference proteome</keyword>
<dbReference type="GO" id="GO:0099072">
    <property type="term" value="P:regulation of postsynaptic membrane neurotransmitter receptor levels"/>
    <property type="evidence" value="ECO:0007669"/>
    <property type="project" value="TreeGrafter"/>
</dbReference>
<evidence type="ECO:0000256" key="1">
    <source>
        <dbReference type="SAM" id="Phobius"/>
    </source>
</evidence>
<dbReference type="SMART" id="SM00664">
    <property type="entry name" value="DoH"/>
    <property type="match status" value="6"/>
</dbReference>
<dbReference type="Proteomes" id="UP000663879">
    <property type="component" value="Unassembled WGS sequence"/>
</dbReference>
<dbReference type="PANTHER" id="PTHR46902:SF1">
    <property type="entry name" value="DOMON DOMAIN-CONTAINING PROTEIN FRRS1L"/>
    <property type="match status" value="1"/>
</dbReference>
<dbReference type="Pfam" id="PF03351">
    <property type="entry name" value="DOMON"/>
    <property type="match status" value="2"/>
</dbReference>
<feature type="domain" description="DOMON" evidence="2">
    <location>
        <begin position="802"/>
        <end position="923"/>
    </location>
</feature>
<evidence type="ECO:0000313" key="3">
    <source>
        <dbReference type="EMBL" id="CAF0906542.1"/>
    </source>
</evidence>
<evidence type="ECO:0000259" key="2">
    <source>
        <dbReference type="PROSITE" id="PS50836"/>
    </source>
</evidence>
<comment type="caution">
    <text evidence="3">The sequence shown here is derived from an EMBL/GenBank/DDBJ whole genome shotgun (WGS) entry which is preliminary data.</text>
</comment>
<protein>
    <recommendedName>
        <fullName evidence="2">DOMON domain-containing protein</fullName>
    </recommendedName>
</protein>
<keyword evidence="1" id="KW-0812">Transmembrane</keyword>
<reference evidence="3" key="1">
    <citation type="submission" date="2021-02" db="EMBL/GenBank/DDBJ databases">
        <authorList>
            <person name="Nowell W R."/>
        </authorList>
    </citation>
    <scope>NUCLEOTIDE SEQUENCE</scope>
    <source>
        <strain evidence="3">Ploen Becks lab</strain>
    </source>
</reference>
<feature type="domain" description="DOMON" evidence="2">
    <location>
        <begin position="152"/>
        <end position="277"/>
    </location>
</feature>
<dbReference type="EMBL" id="CAJNOC010002010">
    <property type="protein sequence ID" value="CAF0906542.1"/>
    <property type="molecule type" value="Genomic_DNA"/>
</dbReference>
<evidence type="ECO:0000313" key="4">
    <source>
        <dbReference type="Proteomes" id="UP000663879"/>
    </source>
</evidence>
<feature type="transmembrane region" description="Helical" evidence="1">
    <location>
        <begin position="1424"/>
        <end position="1445"/>
    </location>
</feature>
<dbReference type="PANTHER" id="PTHR46902">
    <property type="entry name" value="DOMON DOMAIN-CONTAINING PROTEIN FRRS1L"/>
    <property type="match status" value="1"/>
</dbReference>
<feature type="transmembrane region" description="Helical" evidence="1">
    <location>
        <begin position="1457"/>
        <end position="1481"/>
    </location>
</feature>